<dbReference type="EMBL" id="BSTI01000002">
    <property type="protein sequence ID" value="GLY64662.1"/>
    <property type="molecule type" value="Genomic_DNA"/>
</dbReference>
<name>A0A9W6QZ50_9PSEU</name>
<gene>
    <name evidence="1" type="ORF">Atai01_12810</name>
</gene>
<dbReference type="AlphaFoldDB" id="A0A9W6QZ50"/>
<proteinExistence type="predicted"/>
<accession>A0A9W6QZ50</accession>
<keyword evidence="2" id="KW-1185">Reference proteome</keyword>
<evidence type="ECO:0008006" key="3">
    <source>
        <dbReference type="Google" id="ProtNLM"/>
    </source>
</evidence>
<dbReference type="Proteomes" id="UP001165136">
    <property type="component" value="Unassembled WGS sequence"/>
</dbReference>
<evidence type="ECO:0000313" key="1">
    <source>
        <dbReference type="EMBL" id="GLY64662.1"/>
    </source>
</evidence>
<evidence type="ECO:0000313" key="2">
    <source>
        <dbReference type="Proteomes" id="UP001165136"/>
    </source>
</evidence>
<reference evidence="1" key="1">
    <citation type="submission" date="2023-03" db="EMBL/GenBank/DDBJ databases">
        <title>Amycolatopsis taiwanensis NBRC 103393.</title>
        <authorList>
            <person name="Ichikawa N."/>
            <person name="Sato H."/>
            <person name="Tonouchi N."/>
        </authorList>
    </citation>
    <scope>NUCLEOTIDE SEQUENCE</scope>
    <source>
        <strain evidence="1">NBRC 103393</strain>
    </source>
</reference>
<organism evidence="1 2">
    <name type="scientific">Amycolatopsis taiwanensis</name>
    <dbReference type="NCBI Taxonomy" id="342230"/>
    <lineage>
        <taxon>Bacteria</taxon>
        <taxon>Bacillati</taxon>
        <taxon>Actinomycetota</taxon>
        <taxon>Actinomycetes</taxon>
        <taxon>Pseudonocardiales</taxon>
        <taxon>Pseudonocardiaceae</taxon>
        <taxon>Amycolatopsis</taxon>
    </lineage>
</organism>
<comment type="caution">
    <text evidence="1">The sequence shown here is derived from an EMBL/GenBank/DDBJ whole genome shotgun (WGS) entry which is preliminary data.</text>
</comment>
<protein>
    <recommendedName>
        <fullName evidence="3">Secreted protein</fullName>
    </recommendedName>
</protein>
<sequence length="177" mass="19632">MVKPLLLLDVDGPLSPWAAPDDAKPSGFVEHRFRLPGWSRRRPLRMWLNPALGPALLELAAQAGLELVWATNWEHRANTMMGPAIGLPVLPVIEFPAGLQPLPGRRFTWKYGPVARYAAGRPLAWLDDDFDVYPTAREEFLDRRRAASVPTELVGVNPRIGITDDHLASVAGWAQSL</sequence>